<name>T1AY86_9ZZZZ</name>
<evidence type="ECO:0000313" key="1">
    <source>
        <dbReference type="EMBL" id="EQD62512.1"/>
    </source>
</evidence>
<reference evidence="1" key="2">
    <citation type="journal article" date="2014" name="ISME J.">
        <title>Microbial stratification in low pH oxic and suboxic macroscopic growths along an acid mine drainage.</title>
        <authorList>
            <person name="Mendez-Garcia C."/>
            <person name="Mesa V."/>
            <person name="Sprenger R.R."/>
            <person name="Richter M."/>
            <person name="Diez M.S."/>
            <person name="Solano J."/>
            <person name="Bargiela R."/>
            <person name="Golyshina O.V."/>
            <person name="Manteca A."/>
            <person name="Ramos J.L."/>
            <person name="Gallego J.R."/>
            <person name="Llorente I."/>
            <person name="Martins Dos Santos V.A."/>
            <person name="Jensen O.N."/>
            <person name="Pelaez A.I."/>
            <person name="Sanchez J."/>
            <person name="Ferrer M."/>
        </authorList>
    </citation>
    <scope>NUCLEOTIDE SEQUENCE</scope>
</reference>
<organism evidence="1">
    <name type="scientific">mine drainage metagenome</name>
    <dbReference type="NCBI Taxonomy" id="410659"/>
    <lineage>
        <taxon>unclassified sequences</taxon>
        <taxon>metagenomes</taxon>
        <taxon>ecological metagenomes</taxon>
    </lineage>
</organism>
<reference evidence="1" key="1">
    <citation type="submission" date="2013-08" db="EMBL/GenBank/DDBJ databases">
        <authorList>
            <person name="Mendez C."/>
            <person name="Richter M."/>
            <person name="Ferrer M."/>
            <person name="Sanchez J."/>
        </authorList>
    </citation>
    <scope>NUCLEOTIDE SEQUENCE</scope>
</reference>
<gene>
    <name evidence="1" type="ORF">B1B_07221</name>
</gene>
<sequence>MIAASDCTLLVSDVELALVQAEIPRARLRLVGNIHQVQEPITPFSDRADLLFIGGFQHPPNRDAVQWFTREVLPLLHPRLPRLRLHVIGNVDAQARDALRDAHVVLQWARR</sequence>
<proteinExistence type="predicted"/>
<protein>
    <submittedName>
        <fullName evidence="1">Sugar transferase</fullName>
    </submittedName>
</protein>
<accession>T1AY86</accession>
<comment type="caution">
    <text evidence="1">The sequence shown here is derived from an EMBL/GenBank/DDBJ whole genome shotgun (WGS) entry which is preliminary data.</text>
</comment>
<keyword evidence="1" id="KW-0808">Transferase</keyword>
<dbReference type="GO" id="GO:0016740">
    <property type="term" value="F:transferase activity"/>
    <property type="evidence" value="ECO:0007669"/>
    <property type="project" value="UniProtKB-KW"/>
</dbReference>
<dbReference type="EMBL" id="AUZY01004595">
    <property type="protein sequence ID" value="EQD62512.1"/>
    <property type="molecule type" value="Genomic_DNA"/>
</dbReference>
<dbReference type="AlphaFoldDB" id="T1AY86"/>